<dbReference type="RefSeq" id="WP_247347082.1">
    <property type="nucleotide sequence ID" value="NZ_CP095550.1"/>
</dbReference>
<dbReference type="Proteomes" id="UP001597318">
    <property type="component" value="Unassembled WGS sequence"/>
</dbReference>
<protein>
    <submittedName>
        <fullName evidence="1">DUF4275 family protein</fullName>
    </submittedName>
</protein>
<accession>A0ABW5C3N4</accession>
<reference evidence="2" key="1">
    <citation type="journal article" date="2019" name="Int. J. Syst. Evol. Microbiol.">
        <title>The Global Catalogue of Microorganisms (GCM) 10K type strain sequencing project: providing services to taxonomists for standard genome sequencing and annotation.</title>
        <authorList>
            <consortium name="The Broad Institute Genomics Platform"/>
            <consortium name="The Broad Institute Genome Sequencing Center for Infectious Disease"/>
            <person name="Wu L."/>
            <person name="Ma J."/>
        </authorList>
    </citation>
    <scope>NUCLEOTIDE SEQUENCE [LARGE SCALE GENOMIC DNA]</scope>
    <source>
        <strain evidence="2">CGMCC 1.15474</strain>
    </source>
</reference>
<sequence length="146" mass="17574">MNMVESIRSKKVKVIEIPKWGVYLRKQWEESFANHLSNKEKESIYLYDEDGLCGYLWHLFSYERRKCLKEEQADIAFNKEMKKSCYVFYQHLDDAFILENATFITAEDFVNEEDIYVVDKEFSWTYVKTHETGWCGPYFSKKDKAQ</sequence>
<comment type="caution">
    <text evidence="1">The sequence shown here is derived from an EMBL/GenBank/DDBJ whole genome shotgun (WGS) entry which is preliminary data.</text>
</comment>
<proteinExistence type="predicted"/>
<dbReference type="InterPro" id="IPR025454">
    <property type="entry name" value="DUF4275"/>
</dbReference>
<dbReference type="Pfam" id="PF14101">
    <property type="entry name" value="DUF4275"/>
    <property type="match status" value="1"/>
</dbReference>
<dbReference type="EMBL" id="JBHUIK010000008">
    <property type="protein sequence ID" value="MFD2216777.1"/>
    <property type="molecule type" value="Genomic_DNA"/>
</dbReference>
<name>A0ABW5C3N4_9BACI</name>
<organism evidence="1 2">
    <name type="scientific">Metabacillus endolithicus</name>
    <dbReference type="NCBI Taxonomy" id="1535204"/>
    <lineage>
        <taxon>Bacteria</taxon>
        <taxon>Bacillati</taxon>
        <taxon>Bacillota</taxon>
        <taxon>Bacilli</taxon>
        <taxon>Bacillales</taxon>
        <taxon>Bacillaceae</taxon>
        <taxon>Metabacillus</taxon>
    </lineage>
</organism>
<gene>
    <name evidence="1" type="ORF">ACFSKK_24160</name>
</gene>
<evidence type="ECO:0000313" key="2">
    <source>
        <dbReference type="Proteomes" id="UP001597318"/>
    </source>
</evidence>
<evidence type="ECO:0000313" key="1">
    <source>
        <dbReference type="EMBL" id="MFD2216777.1"/>
    </source>
</evidence>
<keyword evidence="2" id="KW-1185">Reference proteome</keyword>